<dbReference type="InterPro" id="IPR007197">
    <property type="entry name" value="rSAM"/>
</dbReference>
<dbReference type="Gene3D" id="3.80.30.20">
    <property type="entry name" value="tm_1862 like domain"/>
    <property type="match status" value="1"/>
</dbReference>
<keyword evidence="8" id="KW-1185">Reference proteome</keyword>
<feature type="domain" description="Radical SAM core" evidence="6">
    <location>
        <begin position="198"/>
        <end position="417"/>
    </location>
</feature>
<dbReference type="SMART" id="SM00729">
    <property type="entry name" value="Elp3"/>
    <property type="match status" value="1"/>
</dbReference>
<dbReference type="SFLD" id="SFLDS00029">
    <property type="entry name" value="Radical_SAM"/>
    <property type="match status" value="1"/>
</dbReference>
<name>A0ABU9DB49_9PROT</name>
<dbReference type="PANTHER" id="PTHR43409">
    <property type="entry name" value="ANAEROBIC MAGNESIUM-PROTOPORPHYRIN IX MONOMETHYL ESTER CYCLASE-RELATED"/>
    <property type="match status" value="1"/>
</dbReference>
<evidence type="ECO:0000256" key="4">
    <source>
        <dbReference type="ARBA" id="ARBA00023004"/>
    </source>
</evidence>
<reference evidence="7 8" key="1">
    <citation type="submission" date="2024-04" db="EMBL/GenBank/DDBJ databases">
        <authorList>
            <person name="Abashina T."/>
            <person name="Shaikin A."/>
        </authorList>
    </citation>
    <scope>NUCLEOTIDE SEQUENCE [LARGE SCALE GENOMIC DNA]</scope>
    <source>
        <strain evidence="7 8">AAFK</strain>
    </source>
</reference>
<evidence type="ECO:0000256" key="1">
    <source>
        <dbReference type="ARBA" id="ARBA00001966"/>
    </source>
</evidence>
<evidence type="ECO:0000313" key="8">
    <source>
        <dbReference type="Proteomes" id="UP001446205"/>
    </source>
</evidence>
<dbReference type="RefSeq" id="WP_341371795.1">
    <property type="nucleotide sequence ID" value="NZ_JBBPCO010000015.1"/>
</dbReference>
<evidence type="ECO:0000256" key="3">
    <source>
        <dbReference type="ARBA" id="ARBA00022723"/>
    </source>
</evidence>
<keyword evidence="2" id="KW-0949">S-adenosyl-L-methionine</keyword>
<evidence type="ECO:0000256" key="5">
    <source>
        <dbReference type="ARBA" id="ARBA00023014"/>
    </source>
</evidence>
<evidence type="ECO:0000259" key="6">
    <source>
        <dbReference type="PROSITE" id="PS51918"/>
    </source>
</evidence>
<dbReference type="InterPro" id="IPR006638">
    <property type="entry name" value="Elp3/MiaA/NifB-like_rSAM"/>
</dbReference>
<dbReference type="InterPro" id="IPR058240">
    <property type="entry name" value="rSAM_sf"/>
</dbReference>
<evidence type="ECO:0000256" key="2">
    <source>
        <dbReference type="ARBA" id="ARBA00022691"/>
    </source>
</evidence>
<dbReference type="InterPro" id="IPR051198">
    <property type="entry name" value="BchE-like"/>
</dbReference>
<dbReference type="SFLD" id="SFLDG01082">
    <property type="entry name" value="B12-binding_domain_containing"/>
    <property type="match status" value="1"/>
</dbReference>
<dbReference type="InterPro" id="IPR027559">
    <property type="entry name" value="B12_rSAM_oligo"/>
</dbReference>
<protein>
    <submittedName>
        <fullName evidence="7">TIGR04295 family B12-binding domain-containing radical SAM protein</fullName>
    </submittedName>
</protein>
<keyword evidence="4" id="KW-0408">Iron</keyword>
<keyword evidence="5" id="KW-0411">Iron-sulfur</keyword>
<sequence>MKYALVNPHWTFDGSIYFGCPEPHLPLEYGYAKQLLEDEGHEVLLVDGLLEHLSREEVRSRVADFAPDFTVITTAPSYLFWRCAQPELRVPQETAADLRDIGGTLIGVGPHGSSTPVITLKKLGVDLLVMGECEEVLPQLAQREAWSFVPGIVYYGQDRNIKVQGGPQAADMDRLPALRWPESLVRRHDHHHHRFDNHPQAPGAEMETSRGCPYHCSFCAKDNFRDGYRRRPLTTVLEELDGLIAQGVEYIYFIDEIFLPKRELLEALVTRPVKFGIQTRIDLWKPDMIDLLGQAGCVSIEAGVESISEEGRALLDKNCKLSTEALAERLVHAKKTVPFVQATLMESRADDPDAVEAWRSYLMEKGVWANKPVPLFAYPGSPDYRKRWGMPDDQAWERAHAAYLEQFDEFSDIQSERPLLLSALERAVPISRIPEDQR</sequence>
<dbReference type="Pfam" id="PF04055">
    <property type="entry name" value="Radical_SAM"/>
    <property type="match status" value="1"/>
</dbReference>
<accession>A0ABU9DB49</accession>
<keyword evidence="3" id="KW-0479">Metal-binding</keyword>
<organism evidence="7 8">
    <name type="scientific">Thermithiobacillus plumbiphilus</name>
    <dbReference type="NCBI Taxonomy" id="1729899"/>
    <lineage>
        <taxon>Bacteria</taxon>
        <taxon>Pseudomonadati</taxon>
        <taxon>Pseudomonadota</taxon>
        <taxon>Acidithiobacillia</taxon>
        <taxon>Acidithiobacillales</taxon>
        <taxon>Thermithiobacillaceae</taxon>
        <taxon>Thermithiobacillus</taxon>
    </lineage>
</organism>
<dbReference type="Gene3D" id="3.40.50.280">
    <property type="entry name" value="Cobalamin-binding domain"/>
    <property type="match status" value="1"/>
</dbReference>
<dbReference type="PROSITE" id="PS51918">
    <property type="entry name" value="RADICAL_SAM"/>
    <property type="match status" value="1"/>
</dbReference>
<gene>
    <name evidence="7" type="ORF">WOB96_13355</name>
</gene>
<dbReference type="InterPro" id="IPR023404">
    <property type="entry name" value="rSAM_horseshoe"/>
</dbReference>
<comment type="cofactor">
    <cofactor evidence="1">
        <name>[4Fe-4S] cluster</name>
        <dbReference type="ChEBI" id="CHEBI:49883"/>
    </cofactor>
</comment>
<dbReference type="EMBL" id="JBBPCO010000015">
    <property type="protein sequence ID" value="MEK8090739.1"/>
    <property type="molecule type" value="Genomic_DNA"/>
</dbReference>
<dbReference type="Proteomes" id="UP001446205">
    <property type="component" value="Unassembled WGS sequence"/>
</dbReference>
<evidence type="ECO:0000313" key="7">
    <source>
        <dbReference type="EMBL" id="MEK8090739.1"/>
    </source>
</evidence>
<dbReference type="NCBIfam" id="TIGR04295">
    <property type="entry name" value="B12_rSAM_oligo"/>
    <property type="match status" value="1"/>
</dbReference>
<comment type="caution">
    <text evidence="7">The sequence shown here is derived from an EMBL/GenBank/DDBJ whole genome shotgun (WGS) entry which is preliminary data.</text>
</comment>
<proteinExistence type="predicted"/>
<dbReference type="SUPFAM" id="SSF102114">
    <property type="entry name" value="Radical SAM enzymes"/>
    <property type="match status" value="1"/>
</dbReference>
<dbReference type="CDD" id="cd01335">
    <property type="entry name" value="Radical_SAM"/>
    <property type="match status" value="1"/>
</dbReference>